<dbReference type="HOGENOM" id="CLU_2080164_0_0_11"/>
<accession>E0Q7B7</accession>
<comment type="caution">
    <text evidence="1">The sequence shown here is derived from an EMBL/GenBank/DDBJ whole genome shotgun (WGS) entry which is preliminary data.</text>
</comment>
<evidence type="ECO:0000313" key="1">
    <source>
        <dbReference type="EMBL" id="EFM41632.1"/>
    </source>
</evidence>
<dbReference type="Proteomes" id="UP000003323">
    <property type="component" value="Unassembled WGS sequence"/>
</dbReference>
<protein>
    <submittedName>
        <fullName evidence="1">Uncharacterized protein</fullName>
    </submittedName>
</protein>
<dbReference type="AlphaFoldDB" id="E0Q7B7"/>
<name>E0Q7B7_9BIFI</name>
<proteinExistence type="predicted"/>
<evidence type="ECO:0000313" key="2">
    <source>
        <dbReference type="Proteomes" id="UP000003323"/>
    </source>
</evidence>
<reference evidence="1 2" key="1">
    <citation type="submission" date="2010-08" db="EMBL/GenBank/DDBJ databases">
        <authorList>
            <person name="Muzny D."/>
            <person name="Qin X."/>
            <person name="Deng J."/>
            <person name="Jiang H."/>
            <person name="Liu Y."/>
            <person name="Qu J."/>
            <person name="Song X.-Z."/>
            <person name="Zhang L."/>
            <person name="Thornton R."/>
            <person name="Coyle M."/>
            <person name="Francisco L."/>
            <person name="Jackson L."/>
            <person name="Javaid M."/>
            <person name="Korchina V."/>
            <person name="Kovar C."/>
            <person name="Mata R."/>
            <person name="Mathew T."/>
            <person name="Ngo R."/>
            <person name="Nguyen L."/>
            <person name="Nguyen N."/>
            <person name="Okwuonu G."/>
            <person name="Ongeri F."/>
            <person name="Pham C."/>
            <person name="Simmons D."/>
            <person name="Wilczek-Boney K."/>
            <person name="Hale W."/>
            <person name="Jakkamsetti A."/>
            <person name="Pham P."/>
            <person name="Ruth R."/>
            <person name="San Lucas F."/>
            <person name="Warren J."/>
            <person name="Zhang J."/>
            <person name="Zhao Z."/>
            <person name="Zhou C."/>
            <person name="Zhu D."/>
            <person name="Lee S."/>
            <person name="Bess C."/>
            <person name="Blankenburg K."/>
            <person name="Forbes L."/>
            <person name="Fu Q."/>
            <person name="Gubbala S."/>
            <person name="Hirani K."/>
            <person name="Jayaseelan J.C."/>
            <person name="Lara F."/>
            <person name="Munidasa M."/>
            <person name="Palculict T."/>
            <person name="Patil S."/>
            <person name="Pu L.-L."/>
            <person name="Saada N."/>
            <person name="Tang L."/>
            <person name="Weissenberger G."/>
            <person name="Zhu Y."/>
            <person name="Hemphill L."/>
            <person name="Shang Y."/>
            <person name="Youmans B."/>
            <person name="Ayvaz T."/>
            <person name="Ross M."/>
            <person name="Santibanez J."/>
            <person name="Aqrawi P."/>
            <person name="Gross S."/>
            <person name="Joshi V."/>
            <person name="Fowler G."/>
            <person name="Nazareth L."/>
            <person name="Reid J."/>
            <person name="Worley K."/>
            <person name="Petrosino J."/>
            <person name="Highlander S."/>
            <person name="Gibbs R."/>
        </authorList>
    </citation>
    <scope>NUCLEOTIDE SEQUENCE [LARGE SCALE GENOMIC DNA]</scope>
    <source>
        <strain evidence="1 2">ATCC 27679</strain>
    </source>
</reference>
<sequence length="117" mass="12710">MDGLEGIDGSMYRAWLLQYEPVDENDKSERGKRRLSYLSFSQDSALFLEMANTLETLRVMLALYMGDKKAQPDLILPPGVDAIDGVDATKRSMSTAGMSISQISGMLHGMFGGNGAG</sequence>
<organism evidence="1 2">
    <name type="scientific">Bifidobacterium dentium ATCC 27679</name>
    <dbReference type="NCBI Taxonomy" id="871562"/>
    <lineage>
        <taxon>Bacteria</taxon>
        <taxon>Bacillati</taxon>
        <taxon>Actinomycetota</taxon>
        <taxon>Actinomycetes</taxon>
        <taxon>Bifidobacteriales</taxon>
        <taxon>Bifidobacteriaceae</taxon>
        <taxon>Bifidobacterium</taxon>
    </lineage>
</organism>
<dbReference type="EMBL" id="AEEQ01000009">
    <property type="protein sequence ID" value="EFM41632.1"/>
    <property type="molecule type" value="Genomic_DNA"/>
</dbReference>
<gene>
    <name evidence="1" type="ORF">HMPREF0168_1025</name>
</gene>